<comment type="caution">
    <text evidence="3">The sequence shown here is derived from an EMBL/GenBank/DDBJ whole genome shotgun (WGS) entry which is preliminary data.</text>
</comment>
<dbReference type="PANTHER" id="PTHR33165:SF57">
    <property type="entry name" value="OS10G0568000 PROTEIN"/>
    <property type="match status" value="1"/>
</dbReference>
<dbReference type="InterPro" id="IPR005174">
    <property type="entry name" value="KIB1-4_b-propeller"/>
</dbReference>
<protein>
    <recommendedName>
        <fullName evidence="2">KIB1-4 beta-propeller domain-containing protein</fullName>
    </recommendedName>
</protein>
<feature type="domain" description="KIB1-4 beta-propeller" evidence="2">
    <location>
        <begin position="222"/>
        <end position="494"/>
    </location>
</feature>
<accession>A0ABC9GUM4</accession>
<feature type="region of interest" description="Disordered" evidence="1">
    <location>
        <begin position="416"/>
        <end position="437"/>
    </location>
</feature>
<evidence type="ECO:0000313" key="3">
    <source>
        <dbReference type="EMBL" id="CAM0145328.1"/>
    </source>
</evidence>
<feature type="compositionally biased region" description="Polar residues" evidence="1">
    <location>
        <begin position="36"/>
        <end position="46"/>
    </location>
</feature>
<dbReference type="EMBL" id="CAXIPR030000185">
    <property type="protein sequence ID" value="CAM0145328.1"/>
    <property type="molecule type" value="Genomic_DNA"/>
</dbReference>
<keyword evidence="4" id="KW-1185">Reference proteome</keyword>
<reference evidence="3 4" key="1">
    <citation type="submission" date="2024-10" db="EMBL/GenBank/DDBJ databases">
        <authorList>
            <person name="Ryan C."/>
        </authorList>
    </citation>
    <scope>NUCLEOTIDE SEQUENCE [LARGE SCALE GENOMIC DNA]</scope>
</reference>
<dbReference type="PANTHER" id="PTHR33165">
    <property type="entry name" value="F-BOX DOMAIN CONTAINING PROTEIN-LIKE-RELATED"/>
    <property type="match status" value="1"/>
</dbReference>
<evidence type="ECO:0000313" key="4">
    <source>
        <dbReference type="Proteomes" id="UP001497457"/>
    </source>
</evidence>
<proteinExistence type="predicted"/>
<evidence type="ECO:0000256" key="1">
    <source>
        <dbReference type="SAM" id="MobiDB-lite"/>
    </source>
</evidence>
<dbReference type="Proteomes" id="UP001497457">
    <property type="component" value="Unassembled WGS sequence"/>
</dbReference>
<sequence length="540" mass="58943">MEKLMIPIRRSNRLSGSSGSQIPFRRAAALHDSRRPCSSTQIQSQGAKRKHLSSCASWGAKRARSALRSGGDGDKQALSGRSLPPPPHTNNRCVHLIHFLLAPSWGAKRARSALGCGCPPAVSIRSLGSGGGNPALSVGSLPCPDNSSICADWANIGDGPAGRIAELALASDVADYARFRTACRSWRRCSPDPCAGGLDGRFLPRRWIMLDKALAGPRRRRFLNISTGECVRMDLPVVDEHTLLALTPEGLLLLLHEPTLVVRLLNPLTYQLTDLPPVTGLLRLEEHRARSCGIELGQVLKVYSTGLVADGAAIAVHFGCPRVLAVAKPGDESWTPVEVDDTYMNSALPFAGRFYCASYRGVMVLSLSSDQRPPRLLMVAERCKSFFFCIVTDSLHLVDNGGELMLIHRTLYCENDQDQEEDDSGNDQDQEEFEENDDAECMREYEVYRVDLDAGILTPVKSLNGRAIFMGISRTISISADAFPSVTPNTIYLGYECDREIRGYNIADGSVEPLHYSSLGPDCAVDCLRYCIQSVGTDFA</sequence>
<evidence type="ECO:0000259" key="2">
    <source>
        <dbReference type="Pfam" id="PF03478"/>
    </source>
</evidence>
<dbReference type="AlphaFoldDB" id="A0ABC9GUM4"/>
<gene>
    <name evidence="3" type="ORF">URODEC1_LOCUS119070</name>
</gene>
<name>A0ABC9GUM4_9POAL</name>
<organism evidence="3 4">
    <name type="scientific">Urochloa decumbens</name>
    <dbReference type="NCBI Taxonomy" id="240449"/>
    <lineage>
        <taxon>Eukaryota</taxon>
        <taxon>Viridiplantae</taxon>
        <taxon>Streptophyta</taxon>
        <taxon>Embryophyta</taxon>
        <taxon>Tracheophyta</taxon>
        <taxon>Spermatophyta</taxon>
        <taxon>Magnoliopsida</taxon>
        <taxon>Liliopsida</taxon>
        <taxon>Poales</taxon>
        <taxon>Poaceae</taxon>
        <taxon>PACMAD clade</taxon>
        <taxon>Panicoideae</taxon>
        <taxon>Panicodae</taxon>
        <taxon>Paniceae</taxon>
        <taxon>Melinidinae</taxon>
        <taxon>Urochloa</taxon>
    </lineage>
</organism>
<feature type="region of interest" description="Disordered" evidence="1">
    <location>
        <begin position="1"/>
        <end position="86"/>
    </location>
</feature>
<dbReference type="Pfam" id="PF03478">
    <property type="entry name" value="Beta-prop_KIB1-4"/>
    <property type="match status" value="1"/>
</dbReference>